<keyword evidence="1" id="KW-1185">Reference proteome</keyword>
<protein>
    <submittedName>
        <fullName evidence="2">MICOS complex subunit MIC13</fullName>
    </submittedName>
</protein>
<dbReference type="AlphaFoldDB" id="A0AA82N7Y4"/>
<evidence type="ECO:0000313" key="2">
    <source>
        <dbReference type="WBParaSite" id="Smp_349130.1"/>
    </source>
</evidence>
<accession>A0AA82N7Y4</accession>
<name>A0AA82N7Y4_SCHMA</name>
<reference evidence="2" key="2">
    <citation type="submission" date="2023-11" db="UniProtKB">
        <authorList>
            <consortium name="WormBaseParasite"/>
        </authorList>
    </citation>
    <scope>IDENTIFICATION</scope>
    <source>
        <strain evidence="2">Puerto Rican</strain>
    </source>
</reference>
<dbReference type="WBParaSite" id="Smp_349130.1">
    <property type="protein sequence ID" value="Smp_349130.1"/>
    <property type="gene ID" value="Smp_349130"/>
</dbReference>
<evidence type="ECO:0000313" key="1">
    <source>
        <dbReference type="Proteomes" id="UP000008854"/>
    </source>
</evidence>
<reference evidence="1" key="1">
    <citation type="journal article" date="2012" name="PLoS Negl. Trop. Dis.">
        <title>A systematically improved high quality genome and transcriptome of the human blood fluke Schistosoma mansoni.</title>
        <authorList>
            <person name="Protasio A.V."/>
            <person name="Tsai I.J."/>
            <person name="Babbage A."/>
            <person name="Nichol S."/>
            <person name="Hunt M."/>
            <person name="Aslett M.A."/>
            <person name="De Silva N."/>
            <person name="Velarde G.S."/>
            <person name="Anderson T.J."/>
            <person name="Clark R.C."/>
            <person name="Davidson C."/>
            <person name="Dillon G.P."/>
            <person name="Holroyd N.E."/>
            <person name="LoVerde P.T."/>
            <person name="Lloyd C."/>
            <person name="McQuillan J."/>
            <person name="Oliveira G."/>
            <person name="Otto T.D."/>
            <person name="Parker-Manuel S.J."/>
            <person name="Quail M.A."/>
            <person name="Wilson R.A."/>
            <person name="Zerlotini A."/>
            <person name="Dunne D.W."/>
            <person name="Berriman M."/>
        </authorList>
    </citation>
    <scope>NUCLEOTIDE SEQUENCE [LARGE SCALE GENOMIC DNA]</scope>
    <source>
        <strain evidence="1">Puerto Rican</strain>
    </source>
</reference>
<dbReference type="Proteomes" id="UP000008854">
    <property type="component" value="Unassembled WGS sequence"/>
</dbReference>
<proteinExistence type="predicted"/>
<sequence>MAIAFFRGVSKFGLVAAFGYFSVVEGVWSTADKGSNNATKVREVVPHVFSFLQKFPDEMRETWNENVKNLFTWTRSNQCSNCNMKQCFNSFGLFGKKS</sequence>
<organism evidence="1 2">
    <name type="scientific">Schistosoma mansoni</name>
    <name type="common">Blood fluke</name>
    <dbReference type="NCBI Taxonomy" id="6183"/>
    <lineage>
        <taxon>Eukaryota</taxon>
        <taxon>Metazoa</taxon>
        <taxon>Spiralia</taxon>
        <taxon>Lophotrochozoa</taxon>
        <taxon>Platyhelminthes</taxon>
        <taxon>Trematoda</taxon>
        <taxon>Digenea</taxon>
        <taxon>Strigeidida</taxon>
        <taxon>Schistosomatoidea</taxon>
        <taxon>Schistosomatidae</taxon>
        <taxon>Schistosoma</taxon>
    </lineage>
</organism>